<dbReference type="Gene3D" id="3.40.50.2000">
    <property type="entry name" value="Glycogen Phosphorylase B"/>
    <property type="match status" value="2"/>
</dbReference>
<dbReference type="InterPro" id="IPR052622">
    <property type="entry name" value="Glycosyltransferase_G1"/>
</dbReference>
<dbReference type="GO" id="GO:0016757">
    <property type="term" value="F:glycosyltransferase activity"/>
    <property type="evidence" value="ECO:0007669"/>
    <property type="project" value="UniProtKB-KW"/>
</dbReference>
<evidence type="ECO:0000256" key="1">
    <source>
        <dbReference type="ARBA" id="ARBA00022676"/>
    </source>
</evidence>
<dbReference type="PANTHER" id="PTHR46660">
    <property type="match status" value="1"/>
</dbReference>
<reference evidence="3" key="1">
    <citation type="submission" date="2019-05" db="EMBL/GenBank/DDBJ databases">
        <title>Annotation for the trematode Paragonimus heterotremus.</title>
        <authorList>
            <person name="Choi Y.-J."/>
        </authorList>
    </citation>
    <scope>NUCLEOTIDE SEQUENCE</scope>
    <source>
        <strain evidence="3">LC</strain>
    </source>
</reference>
<gene>
    <name evidence="3" type="ORF">PHET_02198</name>
</gene>
<dbReference type="Pfam" id="PF00534">
    <property type="entry name" value="Glycos_transf_1"/>
    <property type="match status" value="1"/>
</dbReference>
<protein>
    <submittedName>
        <fullName evidence="3">Glycosyltransferase 1 domain-containing protein 1</fullName>
    </submittedName>
</protein>
<name>A0A8J4SS82_9TREM</name>
<organism evidence="3 4">
    <name type="scientific">Paragonimus heterotremus</name>
    <dbReference type="NCBI Taxonomy" id="100268"/>
    <lineage>
        <taxon>Eukaryota</taxon>
        <taxon>Metazoa</taxon>
        <taxon>Spiralia</taxon>
        <taxon>Lophotrochozoa</taxon>
        <taxon>Platyhelminthes</taxon>
        <taxon>Trematoda</taxon>
        <taxon>Digenea</taxon>
        <taxon>Plagiorchiida</taxon>
        <taxon>Troglotremata</taxon>
        <taxon>Troglotrematidae</taxon>
        <taxon>Paragonimus</taxon>
    </lineage>
</organism>
<dbReference type="Proteomes" id="UP000748531">
    <property type="component" value="Unassembled WGS sequence"/>
</dbReference>
<evidence type="ECO:0000259" key="2">
    <source>
        <dbReference type="Pfam" id="PF00534"/>
    </source>
</evidence>
<dbReference type="OrthoDB" id="512920at2759"/>
<dbReference type="SUPFAM" id="SSF53756">
    <property type="entry name" value="UDP-Glycosyltransferase/glycogen phosphorylase"/>
    <property type="match status" value="1"/>
</dbReference>
<dbReference type="CDD" id="cd03801">
    <property type="entry name" value="GT4_PimA-like"/>
    <property type="match status" value="1"/>
</dbReference>
<proteinExistence type="predicted"/>
<evidence type="ECO:0000313" key="4">
    <source>
        <dbReference type="Proteomes" id="UP000748531"/>
    </source>
</evidence>
<dbReference type="PANTHER" id="PTHR46660:SF2">
    <property type="entry name" value="GLYCOSYLTRANSFERASE 1 DOMAIN-CONTAINING PROTEIN 1"/>
    <property type="match status" value="1"/>
</dbReference>
<sequence>MDYNISSKVVIFTKNDQDSGNFTTARLLFLDQRDIPELIDQLNSSERKKIAIIVHLRRCAEVLSKLDSAIPVLAVCGGTDLNEDVYNVEYLKMMTRSVERSRAVIVFTQSMLTRFQEFWPDYKGLLKMIPQAVNVNLELAYRDLETHVNWLTKRLGGELTRYFVIVGRLRPVKDPQFALQPFIEWNSKPATVLNQKTDEQLSRPYHHHLVYIGSVEEDTNQIRDFLASMNNPHIHHIDSIDRDRLHSLMVASDGLINCSLSEGQSLTIMEAMLLGVPVIARRNSGNCDLIENNTTGLLFTTPMELKTCLTRLVCEQGLRKKLTTGARYWIRQPQYRRNHQIKEYDEIFSTLLKP</sequence>
<comment type="caution">
    <text evidence="3">The sequence shown here is derived from an EMBL/GenBank/DDBJ whole genome shotgun (WGS) entry which is preliminary data.</text>
</comment>
<keyword evidence="1" id="KW-0328">Glycosyltransferase</keyword>
<dbReference type="EMBL" id="LUCH01000852">
    <property type="protein sequence ID" value="KAF5404177.1"/>
    <property type="molecule type" value="Genomic_DNA"/>
</dbReference>
<keyword evidence="4" id="KW-1185">Reference proteome</keyword>
<dbReference type="InterPro" id="IPR001296">
    <property type="entry name" value="Glyco_trans_1"/>
</dbReference>
<feature type="domain" description="Glycosyl transferase family 1" evidence="2">
    <location>
        <begin position="161"/>
        <end position="327"/>
    </location>
</feature>
<dbReference type="AlphaFoldDB" id="A0A8J4SS82"/>
<keyword evidence="1" id="KW-0808">Transferase</keyword>
<evidence type="ECO:0000313" key="3">
    <source>
        <dbReference type="EMBL" id="KAF5404177.1"/>
    </source>
</evidence>
<accession>A0A8J4SS82</accession>